<organism evidence="2 3">
    <name type="scientific">Trichinella spiralis</name>
    <name type="common">Trichina worm</name>
    <dbReference type="NCBI Taxonomy" id="6334"/>
    <lineage>
        <taxon>Eukaryota</taxon>
        <taxon>Metazoa</taxon>
        <taxon>Ecdysozoa</taxon>
        <taxon>Nematoda</taxon>
        <taxon>Enoplea</taxon>
        <taxon>Dorylaimia</taxon>
        <taxon>Trichinellida</taxon>
        <taxon>Trichinellidae</taxon>
        <taxon>Trichinella</taxon>
    </lineage>
</organism>
<evidence type="ECO:0000256" key="1">
    <source>
        <dbReference type="SAM" id="Phobius"/>
    </source>
</evidence>
<dbReference type="InParanoid" id="A0A0V1AJA9"/>
<dbReference type="Proteomes" id="UP000054776">
    <property type="component" value="Unassembled WGS sequence"/>
</dbReference>
<reference evidence="2 3" key="1">
    <citation type="submission" date="2015-01" db="EMBL/GenBank/DDBJ databases">
        <title>Evolution of Trichinella species and genotypes.</title>
        <authorList>
            <person name="Korhonen P.K."/>
            <person name="Edoardo P."/>
            <person name="Giuseppe L.R."/>
            <person name="Gasser R.B."/>
        </authorList>
    </citation>
    <scope>NUCLEOTIDE SEQUENCE [LARGE SCALE GENOMIC DNA]</scope>
    <source>
        <strain evidence="2">ISS3</strain>
    </source>
</reference>
<keyword evidence="1" id="KW-0472">Membrane</keyword>
<gene>
    <name evidence="2" type="ORF">T01_8740</name>
</gene>
<keyword evidence="3" id="KW-1185">Reference proteome</keyword>
<name>A0A0V1AJA9_TRISP</name>
<accession>A0A0V1AJA9</accession>
<comment type="caution">
    <text evidence="2">The sequence shown here is derived from an EMBL/GenBank/DDBJ whole genome shotgun (WGS) entry which is preliminary data.</text>
</comment>
<feature type="transmembrane region" description="Helical" evidence="1">
    <location>
        <begin position="20"/>
        <end position="40"/>
    </location>
</feature>
<dbReference type="AlphaFoldDB" id="A0A0V1AJA9"/>
<dbReference type="EMBL" id="JYDH01001369">
    <property type="protein sequence ID" value="KRY24869.1"/>
    <property type="molecule type" value="Genomic_DNA"/>
</dbReference>
<evidence type="ECO:0000313" key="2">
    <source>
        <dbReference type="EMBL" id="KRY24869.1"/>
    </source>
</evidence>
<evidence type="ECO:0000313" key="3">
    <source>
        <dbReference type="Proteomes" id="UP000054776"/>
    </source>
</evidence>
<proteinExistence type="predicted"/>
<sequence>MLYYKNENQEQFLLDGTSLFYGKWITFYLYGILRISIRIFPNISD</sequence>
<protein>
    <submittedName>
        <fullName evidence="2">Uncharacterized protein</fullName>
    </submittedName>
</protein>
<keyword evidence="1" id="KW-0812">Transmembrane</keyword>
<keyword evidence="1" id="KW-1133">Transmembrane helix</keyword>